<protein>
    <submittedName>
        <fullName evidence="1">Uncharacterized protein</fullName>
    </submittedName>
</protein>
<keyword evidence="2" id="KW-1185">Reference proteome</keyword>
<dbReference type="Proteomes" id="UP001215280">
    <property type="component" value="Unassembled WGS sequence"/>
</dbReference>
<gene>
    <name evidence="1" type="ORF">DFH07DRAFT_679896</name>
</gene>
<proteinExistence type="predicted"/>
<name>A0AAD7NMH0_9AGAR</name>
<accession>A0AAD7NMH0</accession>
<sequence length="100" mass="11209">MDVKCQHCGAFHWIGEKTSNSSVRAPKFGMCCNHGKVEFPDLEAPPEALRLLLTGNDDKSVEYRKNMWQYNVALSFTSLGIKEDRSVTRGRGPPLLKIQG</sequence>
<evidence type="ECO:0000313" key="1">
    <source>
        <dbReference type="EMBL" id="KAJ7767949.1"/>
    </source>
</evidence>
<evidence type="ECO:0000313" key="2">
    <source>
        <dbReference type="Proteomes" id="UP001215280"/>
    </source>
</evidence>
<comment type="caution">
    <text evidence="1">The sequence shown here is derived from an EMBL/GenBank/DDBJ whole genome shotgun (WGS) entry which is preliminary data.</text>
</comment>
<dbReference type="EMBL" id="JARJLG010000029">
    <property type="protein sequence ID" value="KAJ7767949.1"/>
    <property type="molecule type" value="Genomic_DNA"/>
</dbReference>
<feature type="non-terminal residue" evidence="1">
    <location>
        <position position="100"/>
    </location>
</feature>
<organism evidence="1 2">
    <name type="scientific">Mycena maculata</name>
    <dbReference type="NCBI Taxonomy" id="230809"/>
    <lineage>
        <taxon>Eukaryota</taxon>
        <taxon>Fungi</taxon>
        <taxon>Dikarya</taxon>
        <taxon>Basidiomycota</taxon>
        <taxon>Agaricomycotina</taxon>
        <taxon>Agaricomycetes</taxon>
        <taxon>Agaricomycetidae</taxon>
        <taxon>Agaricales</taxon>
        <taxon>Marasmiineae</taxon>
        <taxon>Mycenaceae</taxon>
        <taxon>Mycena</taxon>
    </lineage>
</organism>
<dbReference type="AlphaFoldDB" id="A0AAD7NMH0"/>
<reference evidence="1" key="1">
    <citation type="submission" date="2023-03" db="EMBL/GenBank/DDBJ databases">
        <title>Massive genome expansion in bonnet fungi (Mycena s.s.) driven by repeated elements and novel gene families across ecological guilds.</title>
        <authorList>
            <consortium name="Lawrence Berkeley National Laboratory"/>
            <person name="Harder C.B."/>
            <person name="Miyauchi S."/>
            <person name="Viragh M."/>
            <person name="Kuo A."/>
            <person name="Thoen E."/>
            <person name="Andreopoulos B."/>
            <person name="Lu D."/>
            <person name="Skrede I."/>
            <person name="Drula E."/>
            <person name="Henrissat B."/>
            <person name="Morin E."/>
            <person name="Kohler A."/>
            <person name="Barry K."/>
            <person name="LaButti K."/>
            <person name="Morin E."/>
            <person name="Salamov A."/>
            <person name="Lipzen A."/>
            <person name="Mereny Z."/>
            <person name="Hegedus B."/>
            <person name="Baldrian P."/>
            <person name="Stursova M."/>
            <person name="Weitz H."/>
            <person name="Taylor A."/>
            <person name="Grigoriev I.V."/>
            <person name="Nagy L.G."/>
            <person name="Martin F."/>
            <person name="Kauserud H."/>
        </authorList>
    </citation>
    <scope>NUCLEOTIDE SEQUENCE</scope>
    <source>
        <strain evidence="1">CBHHK188m</strain>
    </source>
</reference>